<reference evidence="3" key="1">
    <citation type="journal article" date="2022" name="Proc. Natl. Acad. Sci. U.S.A.">
        <title>Life cycle and functional genomics of the unicellular red alga Galdieria for elucidating algal and plant evolution and industrial use.</title>
        <authorList>
            <person name="Hirooka S."/>
            <person name="Itabashi T."/>
            <person name="Ichinose T.M."/>
            <person name="Onuma R."/>
            <person name="Fujiwara T."/>
            <person name="Yamashita S."/>
            <person name="Jong L.W."/>
            <person name="Tomita R."/>
            <person name="Iwane A.H."/>
            <person name="Miyagishima S.Y."/>
        </authorList>
    </citation>
    <scope>NUCLEOTIDE SEQUENCE</scope>
    <source>
        <strain evidence="3">NBRC 102759</strain>
    </source>
</reference>
<reference evidence="3" key="2">
    <citation type="submission" date="2022-01" db="EMBL/GenBank/DDBJ databases">
        <authorList>
            <person name="Hirooka S."/>
            <person name="Miyagishima S.Y."/>
        </authorList>
    </citation>
    <scope>NUCLEOTIDE SEQUENCE</scope>
    <source>
        <strain evidence="3">NBRC 102759</strain>
    </source>
</reference>
<dbReference type="SUPFAM" id="SSF52954">
    <property type="entry name" value="Class II aaRS ABD-related"/>
    <property type="match status" value="1"/>
</dbReference>
<dbReference type="SMART" id="SM00879">
    <property type="entry name" value="Brix"/>
    <property type="match status" value="1"/>
</dbReference>
<dbReference type="PANTHER" id="PTHR22734:SF2">
    <property type="entry name" value="U3 SMALL NUCLEOLAR RIBONUCLEOPROTEIN PROTEIN IMP4"/>
    <property type="match status" value="1"/>
</dbReference>
<dbReference type="GO" id="GO:0034457">
    <property type="term" value="C:Mpp10 complex"/>
    <property type="evidence" value="ECO:0007669"/>
    <property type="project" value="UniProtKB-ARBA"/>
</dbReference>
<dbReference type="GO" id="GO:0030515">
    <property type="term" value="F:snoRNA binding"/>
    <property type="evidence" value="ECO:0007669"/>
    <property type="project" value="TreeGrafter"/>
</dbReference>
<evidence type="ECO:0000313" key="2">
    <source>
        <dbReference type="EMBL" id="GJQ15049.1"/>
    </source>
</evidence>
<organism evidence="3 4">
    <name type="scientific">Galdieria partita</name>
    <dbReference type="NCBI Taxonomy" id="83374"/>
    <lineage>
        <taxon>Eukaryota</taxon>
        <taxon>Rhodophyta</taxon>
        <taxon>Bangiophyceae</taxon>
        <taxon>Galdieriales</taxon>
        <taxon>Galdieriaceae</taxon>
        <taxon>Galdieria</taxon>
    </lineage>
</organism>
<dbReference type="Pfam" id="PF04427">
    <property type="entry name" value="Brix"/>
    <property type="match status" value="1"/>
</dbReference>
<dbReference type="InterPro" id="IPR044281">
    <property type="entry name" value="IMP4/RPF1"/>
</dbReference>
<dbReference type="AlphaFoldDB" id="A0A9C7Q2L7"/>
<feature type="domain" description="Brix" evidence="1">
    <location>
        <begin position="81"/>
        <end position="266"/>
    </location>
</feature>
<name>A0A9C7Q2L7_9RHOD</name>
<dbReference type="GO" id="GO:0005654">
    <property type="term" value="C:nucleoplasm"/>
    <property type="evidence" value="ECO:0007669"/>
    <property type="project" value="UniProtKB-ARBA"/>
</dbReference>
<dbReference type="GO" id="GO:0042274">
    <property type="term" value="P:ribosomal small subunit biogenesis"/>
    <property type="evidence" value="ECO:0007669"/>
    <property type="project" value="UniProtKB-ARBA"/>
</dbReference>
<accession>A0A9C7Q2L7</accession>
<comment type="caution">
    <text evidence="3">The sequence shown here is derived from an EMBL/GenBank/DDBJ whole genome shotgun (WGS) entry which is preliminary data.</text>
</comment>
<dbReference type="InterPro" id="IPR007109">
    <property type="entry name" value="Brix"/>
</dbReference>
<sequence length="292" mass="33782">MLRREARRRREYLYRKSLEQKDLYEKKIKVRDAIAAGKNVPTELQEEAEELLESASYLDSATDRAYSHVDDEYARANEIDPKVVITTSRDPSSRLSQFAKEVKLLFPNSQRLNRGNLVIRDLVTACKNNQVTDVIFLSEYRGQPDGLIVCHLPLGPTAFFSLSNVVMRHDIVDTELGTVSEANPHLIFDNFETRLGWRVKNILKYLFPSPKPDSKRIITFCNNADIISFRHHLYQKRGTRPEDIDLIEMGPRFDMKLYQIRLGTIDQAHADDEWVLRPYMNTANKRRALGGI</sequence>
<dbReference type="PANTHER" id="PTHR22734">
    <property type="entry name" value="U3 SMALL NUCLEOLAR RIBONUCLEOPROTEIN PROTEIN IMP4"/>
    <property type="match status" value="1"/>
</dbReference>
<dbReference type="GO" id="GO:0032040">
    <property type="term" value="C:small-subunit processome"/>
    <property type="evidence" value="ECO:0007669"/>
    <property type="project" value="TreeGrafter"/>
</dbReference>
<dbReference type="GO" id="GO:0042134">
    <property type="term" value="F:rRNA primary transcript binding"/>
    <property type="evidence" value="ECO:0007669"/>
    <property type="project" value="InterPro"/>
</dbReference>
<evidence type="ECO:0000259" key="1">
    <source>
        <dbReference type="PROSITE" id="PS50833"/>
    </source>
</evidence>
<evidence type="ECO:0000313" key="3">
    <source>
        <dbReference type="EMBL" id="GJQ15343.1"/>
    </source>
</evidence>
<keyword evidence="4" id="KW-1185">Reference proteome</keyword>
<gene>
    <name evidence="2" type="ORF">GpartN1_g6840.t1</name>
    <name evidence="3" type="ORF">GpartN1_g7134.t1</name>
</gene>
<dbReference type="EMBL" id="BQMJ01000067">
    <property type="protein sequence ID" value="GJQ15343.1"/>
    <property type="molecule type" value="Genomic_DNA"/>
</dbReference>
<dbReference type="GO" id="GO:0006364">
    <property type="term" value="P:rRNA processing"/>
    <property type="evidence" value="ECO:0007669"/>
    <property type="project" value="InterPro"/>
</dbReference>
<dbReference type="FunFam" id="3.40.50.10480:FF:000001">
    <property type="entry name" value="IMP4, U3 small nucleolar ribonucleoprotein"/>
    <property type="match status" value="1"/>
</dbReference>
<dbReference type="OrthoDB" id="10253204at2759"/>
<dbReference type="Proteomes" id="UP001061958">
    <property type="component" value="Unassembled WGS sequence"/>
</dbReference>
<dbReference type="Gene3D" id="3.40.50.10480">
    <property type="entry name" value="Probable brix-domain ribosomal biogenesis protein"/>
    <property type="match status" value="1"/>
</dbReference>
<protein>
    <recommendedName>
        <fullName evidence="1">Brix domain-containing protein</fullName>
    </recommendedName>
</protein>
<dbReference type="EMBL" id="BQMJ01000064">
    <property type="protein sequence ID" value="GJQ15049.1"/>
    <property type="molecule type" value="Genomic_DNA"/>
</dbReference>
<dbReference type="PROSITE" id="PS50833">
    <property type="entry name" value="BRIX"/>
    <property type="match status" value="1"/>
</dbReference>
<proteinExistence type="predicted"/>
<evidence type="ECO:0000313" key="4">
    <source>
        <dbReference type="Proteomes" id="UP001061958"/>
    </source>
</evidence>